<name>A0A5C5BEF9_9MICO</name>
<dbReference type="InterPro" id="IPR000120">
    <property type="entry name" value="Amidase"/>
</dbReference>
<dbReference type="AlphaFoldDB" id="A0A5C5BEF9"/>
<sequence length="530" mass="54545">MDALLDSSARDIAAAVRAREVSAVEITTASLARADRLGPVVGAFVRVTPELALEQASRVDERVAAVRRNGYDGVAPDGESVHVPAADADRLLAALLPLAGVPCPIKDLNQVAGVPMSVGAALLAAHPIVPDADDGTVTLLREAGTTMIGKTATPEFGFPPYTEPRTGPGGEIVAARTPWDLTRGAGGSSGGAAAAVAAGIAPIAHASDGGGSVRIPAASCGLVGFKPSRGRVSNGPLGVDGNGLATQGVITRSVLDAALALDVLCRAWPGEVVPSLDQRGLLPLLEYAELADPDYGGRLDAVALGLRQRRLRLGILTEPVVAGDAVVHPQARAAAERAAGVLEGLGLSVEPAPVPFTPQEWMAFMPLWSVGALTLPVPDEAEPMLEPLTRWLREIGRGVTGAQYATAVAEAQRVARATARAWDSFDAVITPSLAGPPAPVGAIRNDADPARDFEDQKRFTPWTSIANICGRPSVSVPIHRAAVEDGGVELPFGAMLTGRIGGDPTVLELARLLELADPWPAPPVPAVPVA</sequence>
<dbReference type="InterPro" id="IPR036928">
    <property type="entry name" value="AS_sf"/>
</dbReference>
<evidence type="ECO:0000313" key="4">
    <source>
        <dbReference type="Proteomes" id="UP000313849"/>
    </source>
</evidence>
<dbReference type="Gene3D" id="3.90.1300.10">
    <property type="entry name" value="Amidase signature (AS) domain"/>
    <property type="match status" value="1"/>
</dbReference>
<dbReference type="Proteomes" id="UP000313849">
    <property type="component" value="Unassembled WGS sequence"/>
</dbReference>
<comment type="caution">
    <text evidence="3">The sequence shown here is derived from an EMBL/GenBank/DDBJ whole genome shotgun (WGS) entry which is preliminary data.</text>
</comment>
<dbReference type="EMBL" id="VENP01000003">
    <property type="protein sequence ID" value="TNU76891.1"/>
    <property type="molecule type" value="Genomic_DNA"/>
</dbReference>
<dbReference type="SUPFAM" id="SSF75304">
    <property type="entry name" value="Amidase signature (AS) enzymes"/>
    <property type="match status" value="1"/>
</dbReference>
<feature type="domain" description="Amidase" evidence="2">
    <location>
        <begin position="85"/>
        <end position="507"/>
    </location>
</feature>
<reference evidence="3 4" key="1">
    <citation type="submission" date="2019-06" db="EMBL/GenBank/DDBJ databases">
        <title>Draft genome sequence of Miniimonas arenae KCTC 19750T isolated from sea sand.</title>
        <authorList>
            <person name="Park S.-J."/>
        </authorList>
    </citation>
    <scope>NUCLEOTIDE SEQUENCE [LARGE SCALE GENOMIC DNA]</scope>
    <source>
        <strain evidence="3 4">KCTC 19750</strain>
    </source>
</reference>
<dbReference type="GO" id="GO:0003824">
    <property type="term" value="F:catalytic activity"/>
    <property type="evidence" value="ECO:0007669"/>
    <property type="project" value="InterPro"/>
</dbReference>
<dbReference type="PANTHER" id="PTHR11895">
    <property type="entry name" value="TRANSAMIDASE"/>
    <property type="match status" value="1"/>
</dbReference>
<dbReference type="Pfam" id="PF01425">
    <property type="entry name" value="Amidase"/>
    <property type="match status" value="1"/>
</dbReference>
<protein>
    <submittedName>
        <fullName evidence="3">Amidase</fullName>
    </submittedName>
</protein>
<proteinExistence type="inferred from homology"/>
<evidence type="ECO:0000259" key="2">
    <source>
        <dbReference type="Pfam" id="PF01425"/>
    </source>
</evidence>
<gene>
    <name evidence="3" type="ORF">FH969_01680</name>
</gene>
<evidence type="ECO:0000256" key="1">
    <source>
        <dbReference type="ARBA" id="ARBA00009199"/>
    </source>
</evidence>
<keyword evidence="4" id="KW-1185">Reference proteome</keyword>
<dbReference type="PROSITE" id="PS00571">
    <property type="entry name" value="AMIDASES"/>
    <property type="match status" value="1"/>
</dbReference>
<dbReference type="PANTHER" id="PTHR11895:SF7">
    <property type="entry name" value="GLUTAMYL-TRNA(GLN) AMIDOTRANSFERASE SUBUNIT A, MITOCHONDRIAL"/>
    <property type="match status" value="1"/>
</dbReference>
<evidence type="ECO:0000313" key="3">
    <source>
        <dbReference type="EMBL" id="TNU76891.1"/>
    </source>
</evidence>
<organism evidence="3 4">
    <name type="scientific">Miniimonas arenae</name>
    <dbReference type="NCBI Taxonomy" id="676201"/>
    <lineage>
        <taxon>Bacteria</taxon>
        <taxon>Bacillati</taxon>
        <taxon>Actinomycetota</taxon>
        <taxon>Actinomycetes</taxon>
        <taxon>Micrococcales</taxon>
        <taxon>Beutenbergiaceae</taxon>
        <taxon>Miniimonas</taxon>
    </lineage>
</organism>
<accession>A0A5C5BEF9</accession>
<comment type="similarity">
    <text evidence="1">Belongs to the amidase family.</text>
</comment>
<dbReference type="OrthoDB" id="182039at2"/>
<dbReference type="InterPro" id="IPR020556">
    <property type="entry name" value="Amidase_CS"/>
</dbReference>
<dbReference type="InterPro" id="IPR023631">
    <property type="entry name" value="Amidase_dom"/>
</dbReference>